<proteinExistence type="predicted"/>
<dbReference type="AlphaFoldDB" id="A0AAE3ZQD7"/>
<dbReference type="EMBL" id="JAVDYC010000001">
    <property type="protein sequence ID" value="MDR7323641.1"/>
    <property type="molecule type" value="Genomic_DNA"/>
</dbReference>
<dbReference type="Gene3D" id="3.40.50.300">
    <property type="entry name" value="P-loop containing nucleotide triphosphate hydrolases"/>
    <property type="match status" value="1"/>
</dbReference>
<dbReference type="PANTHER" id="PTHR22683:SF41">
    <property type="entry name" value="DNA TRANSLOCASE FTSK"/>
    <property type="match status" value="1"/>
</dbReference>
<dbReference type="SUPFAM" id="SSF52540">
    <property type="entry name" value="P-loop containing nucleoside triphosphate hydrolases"/>
    <property type="match status" value="1"/>
</dbReference>
<accession>A0AAE3ZQD7</accession>
<name>A0AAE3ZQD7_9ACTN</name>
<dbReference type="InterPro" id="IPR050206">
    <property type="entry name" value="FtsK/SpoIIIE/SftA"/>
</dbReference>
<evidence type="ECO:0000313" key="3">
    <source>
        <dbReference type="EMBL" id="MDR7323641.1"/>
    </source>
</evidence>
<dbReference type="InterPro" id="IPR027417">
    <property type="entry name" value="P-loop_NTPase"/>
</dbReference>
<sequence length="755" mass="81922">MPAGGGARDGRGAGAPQSRRTFLASPGGAALRPGNLCRAAGHSLRSPREASGGRTLMLAETNPEHTGRTATLTPEVLVGEVVMVDQPHARTDDEWLKELARQAAQRKPILPAWMLSGSDFRHTCRWIAAHYLHVSVYHAVRMPVYGGKLALRAPRGVWRFISGGTRWVLDLEGLPVRLAAVRREDAEQYLRLSRQRDGRVRLRTLIAASVAVLGAAGTFVLAVLAPSWAHWATLAGLVAAFGLGGARPDRPLVSRAVVPTHVQELTSNQVTLALSVLGLAGINQAVSKLGDKAIGFPAPITRDGPGWRADVDLPPGVTATEVIERREKLAGALTRPLGCVWPEGNAEVHPGRLVLWVGDQDMSKARKPVWPLLKGGPVDLFKPQPYGTDQRGRWVNLTLMFIAMVIGSIPRMGKTFALREALLIAALDPRAEIHAYDLKGTGDLSALGKVAHRYRAGEDDEDILYAVAAMRELRAELRRRARVIRDLPPDLCPENKVTPELATRRSLGLHPIVVGVDECQVWFEHPEYGAELEEICTDLVKRGPATGIVLILATQRPDAKSLPTAISANASTRFCLKVMGQMENDMVLGTSKYRNGVRATMFAWEDKGIGYFAGEGADARIVSTVFIDGPAANVLAEKARALRERAGRLTGHALGETPEVERAAGHHLLDDILSVVPVAELRVWNETVVARLAELRPDVYDGWAPEQLTAALKPYGIEVDQIGRRVGGKTVNRRGITRAHVAEKVAERNRSKAAA</sequence>
<reference evidence="3 4" key="1">
    <citation type="submission" date="2023-07" db="EMBL/GenBank/DDBJ databases">
        <title>Sequencing the genomes of 1000 actinobacteria strains.</title>
        <authorList>
            <person name="Klenk H.-P."/>
        </authorList>
    </citation>
    <scope>NUCLEOTIDE SEQUENCE [LARGE SCALE GENOMIC DNA]</scope>
    <source>
        <strain evidence="3 4">DSM 44711</strain>
    </source>
</reference>
<keyword evidence="2" id="KW-0812">Transmembrane</keyword>
<evidence type="ECO:0000256" key="2">
    <source>
        <dbReference type="SAM" id="Phobius"/>
    </source>
</evidence>
<evidence type="ECO:0000313" key="4">
    <source>
        <dbReference type="Proteomes" id="UP001183629"/>
    </source>
</evidence>
<gene>
    <name evidence="3" type="ORF">J2S44_003891</name>
</gene>
<dbReference type="Proteomes" id="UP001183629">
    <property type="component" value="Unassembled WGS sequence"/>
</dbReference>
<feature type="transmembrane region" description="Helical" evidence="2">
    <location>
        <begin position="228"/>
        <end position="246"/>
    </location>
</feature>
<protein>
    <submittedName>
        <fullName evidence="3">S-DNA-T family DNA segregation ATPase FtsK/SpoIIIE</fullName>
    </submittedName>
</protein>
<keyword evidence="4" id="KW-1185">Reference proteome</keyword>
<comment type="caution">
    <text evidence="3">The sequence shown here is derived from an EMBL/GenBank/DDBJ whole genome shotgun (WGS) entry which is preliminary data.</text>
</comment>
<keyword evidence="2" id="KW-1133">Transmembrane helix</keyword>
<feature type="transmembrane region" description="Helical" evidence="2">
    <location>
        <begin position="394"/>
        <end position="413"/>
    </location>
</feature>
<organism evidence="3 4">
    <name type="scientific">Catenuloplanes niger</name>
    <dbReference type="NCBI Taxonomy" id="587534"/>
    <lineage>
        <taxon>Bacteria</taxon>
        <taxon>Bacillati</taxon>
        <taxon>Actinomycetota</taxon>
        <taxon>Actinomycetes</taxon>
        <taxon>Micromonosporales</taxon>
        <taxon>Micromonosporaceae</taxon>
        <taxon>Catenuloplanes</taxon>
    </lineage>
</organism>
<feature type="transmembrane region" description="Helical" evidence="2">
    <location>
        <begin position="200"/>
        <end position="222"/>
    </location>
</feature>
<feature type="region of interest" description="Disordered" evidence="1">
    <location>
        <begin position="1"/>
        <end position="27"/>
    </location>
</feature>
<dbReference type="PANTHER" id="PTHR22683">
    <property type="entry name" value="SPORULATION PROTEIN RELATED"/>
    <property type="match status" value="1"/>
</dbReference>
<keyword evidence="2" id="KW-0472">Membrane</keyword>
<evidence type="ECO:0000256" key="1">
    <source>
        <dbReference type="SAM" id="MobiDB-lite"/>
    </source>
</evidence>